<protein>
    <submittedName>
        <fullName evidence="1">Flavin-containing monooxygenase</fullName>
        <ecNumber evidence="1">1.14.13.-</ecNumber>
    </submittedName>
</protein>
<dbReference type="InterPro" id="IPR036188">
    <property type="entry name" value="FAD/NAD-bd_sf"/>
</dbReference>
<dbReference type="Proteomes" id="UP001596302">
    <property type="component" value="Unassembled WGS sequence"/>
</dbReference>
<dbReference type="Pfam" id="PF13738">
    <property type="entry name" value="Pyr_redox_3"/>
    <property type="match status" value="1"/>
</dbReference>
<dbReference type="PANTHER" id="PTHR42877">
    <property type="entry name" value="L-ORNITHINE N(5)-MONOOXYGENASE-RELATED"/>
    <property type="match status" value="1"/>
</dbReference>
<dbReference type="EMBL" id="JBHSQW010000026">
    <property type="protein sequence ID" value="MFC5995157.1"/>
    <property type="molecule type" value="Genomic_DNA"/>
</dbReference>
<dbReference type="EC" id="1.14.13.-" evidence="1"/>
<name>A0ABW1J3G4_9PSEU</name>
<evidence type="ECO:0000313" key="2">
    <source>
        <dbReference type="Proteomes" id="UP001596302"/>
    </source>
</evidence>
<keyword evidence="2" id="KW-1185">Reference proteome</keyword>
<comment type="caution">
    <text evidence="1">The sequence shown here is derived from an EMBL/GenBank/DDBJ whole genome shotgun (WGS) entry which is preliminary data.</text>
</comment>
<sequence>MGERVPAAVEVVIVGSGFAGLGAAVRLDEAGRRDFVVLEKDDALGGTWRDNTYPGCACDVESHLYCFSFRANPHWTRTFARQAEIWDYLEDLADHYRLRDRIHFGARVVGAEWDGSRWDVRIADGSTVRARFVVWGTGALHVPSIPEIDGLDRFAGTAFHSARWDHSHDLRGRRVAVIGTGASAIQFVPAIAPEVASLTLFQRTAPWVLPKPDRPIGARTRRWTARLPLLHKLIRWKLYWQREMLVAGFLNPRLMTVVARFGRRHLDRALAGAPELKAKVTPSFTIGCKRILLSNDYYPALRRDNVTVETGDVVRITEHGVVTADGVEHQVDTIIFGTGFRIGDGMTQVAVTGRDGVKLADAWRDGSQALLGTTVAGFPNLFLVVGPNTGLGHSSMIYMIESQLNYILDALRVVDRHGATAIDTVAERQDAFNAEIQSRLEKAVWSRGRCRSWYLDEHGRNRTLWPGTTFGFRRRTRRIDPADHELLA</sequence>
<dbReference type="InterPro" id="IPR051209">
    <property type="entry name" value="FAD-bind_Monooxygenase_sf"/>
</dbReference>
<dbReference type="PANTHER" id="PTHR42877:SF4">
    <property type="entry name" value="FAD_NAD(P)-BINDING DOMAIN-CONTAINING PROTEIN-RELATED"/>
    <property type="match status" value="1"/>
</dbReference>
<accession>A0ABW1J3G4</accession>
<organism evidence="1 2">
    <name type="scientific">Pseudonocardia hispaniensis</name>
    <dbReference type="NCBI Taxonomy" id="904933"/>
    <lineage>
        <taxon>Bacteria</taxon>
        <taxon>Bacillati</taxon>
        <taxon>Actinomycetota</taxon>
        <taxon>Actinomycetes</taxon>
        <taxon>Pseudonocardiales</taxon>
        <taxon>Pseudonocardiaceae</taxon>
        <taxon>Pseudonocardia</taxon>
    </lineage>
</organism>
<evidence type="ECO:0000313" key="1">
    <source>
        <dbReference type="EMBL" id="MFC5995157.1"/>
    </source>
</evidence>
<proteinExistence type="predicted"/>
<dbReference type="PRINTS" id="PR00368">
    <property type="entry name" value="FADPNR"/>
</dbReference>
<dbReference type="Gene3D" id="3.50.50.60">
    <property type="entry name" value="FAD/NAD(P)-binding domain"/>
    <property type="match status" value="2"/>
</dbReference>
<gene>
    <name evidence="1" type="ORF">ACFQE5_13145</name>
</gene>
<dbReference type="GO" id="GO:0004497">
    <property type="term" value="F:monooxygenase activity"/>
    <property type="evidence" value="ECO:0007669"/>
    <property type="project" value="UniProtKB-KW"/>
</dbReference>
<reference evidence="2" key="1">
    <citation type="journal article" date="2019" name="Int. J. Syst. Evol. Microbiol.">
        <title>The Global Catalogue of Microorganisms (GCM) 10K type strain sequencing project: providing services to taxonomists for standard genome sequencing and annotation.</title>
        <authorList>
            <consortium name="The Broad Institute Genomics Platform"/>
            <consortium name="The Broad Institute Genome Sequencing Center for Infectious Disease"/>
            <person name="Wu L."/>
            <person name="Ma J."/>
        </authorList>
    </citation>
    <scope>NUCLEOTIDE SEQUENCE [LARGE SCALE GENOMIC DNA]</scope>
    <source>
        <strain evidence="2">CCM 8391</strain>
    </source>
</reference>
<keyword evidence="1" id="KW-0503">Monooxygenase</keyword>
<dbReference type="PRINTS" id="PR00469">
    <property type="entry name" value="PNDRDTASEII"/>
</dbReference>
<dbReference type="RefSeq" id="WP_379585179.1">
    <property type="nucleotide sequence ID" value="NZ_JBHSQW010000026.1"/>
</dbReference>
<dbReference type="SUPFAM" id="SSF51905">
    <property type="entry name" value="FAD/NAD(P)-binding domain"/>
    <property type="match status" value="1"/>
</dbReference>
<keyword evidence="1" id="KW-0560">Oxidoreductase</keyword>